<protein>
    <submittedName>
        <fullName evidence="1">Uncharacterized protein</fullName>
    </submittedName>
</protein>
<evidence type="ECO:0000313" key="2">
    <source>
        <dbReference type="Proteomes" id="UP000823612"/>
    </source>
</evidence>
<proteinExistence type="predicted"/>
<dbReference type="AlphaFoldDB" id="A0A9D9DWA0"/>
<organism evidence="1 2">
    <name type="scientific">Candidatus Pullibacteroides excrementavium</name>
    <dbReference type="NCBI Taxonomy" id="2840905"/>
    <lineage>
        <taxon>Bacteria</taxon>
        <taxon>Pseudomonadati</taxon>
        <taxon>Bacteroidota</taxon>
        <taxon>Bacteroidia</taxon>
        <taxon>Bacteroidales</taxon>
        <taxon>Candidatus Pullibacteroides</taxon>
    </lineage>
</organism>
<reference evidence="1" key="1">
    <citation type="submission" date="2020-10" db="EMBL/GenBank/DDBJ databases">
        <authorList>
            <person name="Gilroy R."/>
        </authorList>
    </citation>
    <scope>NUCLEOTIDE SEQUENCE</scope>
    <source>
        <strain evidence="1">2889</strain>
    </source>
</reference>
<dbReference type="SUPFAM" id="SSF55486">
    <property type="entry name" value="Metalloproteases ('zincins'), catalytic domain"/>
    <property type="match status" value="1"/>
</dbReference>
<dbReference type="PROSITE" id="PS51257">
    <property type="entry name" value="PROKAR_LIPOPROTEIN"/>
    <property type="match status" value="1"/>
</dbReference>
<reference evidence="1" key="2">
    <citation type="journal article" date="2021" name="PeerJ">
        <title>Extensive microbial diversity within the chicken gut microbiome revealed by metagenomics and culture.</title>
        <authorList>
            <person name="Gilroy R."/>
            <person name="Ravi A."/>
            <person name="Getino M."/>
            <person name="Pursley I."/>
            <person name="Horton D.L."/>
            <person name="Alikhan N.F."/>
            <person name="Baker D."/>
            <person name="Gharbi K."/>
            <person name="Hall N."/>
            <person name="Watson M."/>
            <person name="Adriaenssens E.M."/>
            <person name="Foster-Nyarko E."/>
            <person name="Jarju S."/>
            <person name="Secka A."/>
            <person name="Antonio M."/>
            <person name="Oren A."/>
            <person name="Chaudhuri R.R."/>
            <person name="La Ragione R."/>
            <person name="Hildebrand F."/>
            <person name="Pallen M.J."/>
        </authorList>
    </citation>
    <scope>NUCLEOTIDE SEQUENCE</scope>
    <source>
        <strain evidence="1">2889</strain>
    </source>
</reference>
<sequence>MNKIKPLLLLVAAIVLGGCQNSTNTEKKMSNISENTVQQTVEAIMEEQPEADRTLVEKGVAQAAALWESEDGSEQEFKDFAKENYLSDPEARKTLFDKLSTAFEIFYGTSNQVAVRLQSPIHLAGPEPTEIDYILAGFNPYSHLSDDLFANKTAFITILNFPFYTLQEKNTLGKDWNRLEWAYARMGDQFTTRIPAKIQAEQAKVLSESESYIASYNIMMGHLLTDDGRRLFPEDMVLLSHWNLRDELKSNYADVPDAHEKQEMIYQVMLRIVDQSIPAKVVNNPAYDWAPYSNKTYQNGKEVNLQAEGAARYSHILDMFHVEQQIDRYSPALPTGIARNFEKSMEVSAQDIEQLFIRMISSEQVKQVAELIKTRLGRDLRPYDIWYDGFKSRSSMPEDELTQLTRAKYPDTDAFAADMPRILRDLGFSAEDAKYIADRIVVDNARGSGHAWGAQGRWEPARLRTRIGKEGMDYKGYNIAVHEFGHNVEQTLDLYTIDHYMLSGVPNTAFTEALAFIFQKRDLQLLGFDQKIDDNTTLDIFWGAYEIMGVALVDMYTWQWLYEHPDATAEALRDAVVGIAKEVWNQYYEPVLGTHDSPLLAVYSHMINSPMYLPNYPFGHIIEYQLESHLAKAKSKAEFASELKRIYTLGRLTPQIWMQQAVGSEVSVDPLLDAVEEIVGE</sequence>
<gene>
    <name evidence="1" type="ORF">IAB08_08515</name>
</gene>
<name>A0A9D9DWA0_9BACT</name>
<dbReference type="EMBL" id="JADIMZ010000127">
    <property type="protein sequence ID" value="MBO8433315.1"/>
    <property type="molecule type" value="Genomic_DNA"/>
</dbReference>
<dbReference type="Proteomes" id="UP000823612">
    <property type="component" value="Unassembled WGS sequence"/>
</dbReference>
<evidence type="ECO:0000313" key="1">
    <source>
        <dbReference type="EMBL" id="MBO8433315.1"/>
    </source>
</evidence>
<accession>A0A9D9DWA0</accession>
<comment type="caution">
    <text evidence="1">The sequence shown here is derived from an EMBL/GenBank/DDBJ whole genome shotgun (WGS) entry which is preliminary data.</text>
</comment>